<protein>
    <recommendedName>
        <fullName evidence="3">Chemokine interleukin-8-like domain-containing protein</fullName>
    </recommendedName>
</protein>
<dbReference type="GeneTree" id="ENSGT00990000210558"/>
<evidence type="ECO:0000256" key="2">
    <source>
        <dbReference type="SAM" id="SignalP"/>
    </source>
</evidence>
<proteinExistence type="predicted"/>
<dbReference type="InterPro" id="IPR039809">
    <property type="entry name" value="Chemokine_b/g/d"/>
</dbReference>
<reference evidence="4" key="2">
    <citation type="submission" date="2025-08" db="UniProtKB">
        <authorList>
            <consortium name="Ensembl"/>
        </authorList>
    </citation>
    <scope>IDENTIFICATION</scope>
</reference>
<keyword evidence="1" id="KW-0202">Cytokine</keyword>
<dbReference type="AlphaFoldDB" id="A0A8C9S026"/>
<reference evidence="4 5" key="1">
    <citation type="submission" date="2019-04" db="EMBL/GenBank/DDBJ databases">
        <authorList>
            <consortium name="Wellcome Sanger Institute Data Sharing"/>
        </authorList>
    </citation>
    <scope>NUCLEOTIDE SEQUENCE [LARGE SCALE GENOMIC DNA]</scope>
</reference>
<feature type="signal peptide" evidence="2">
    <location>
        <begin position="1"/>
        <end position="18"/>
    </location>
</feature>
<name>A0A8C9S026_SCLFO</name>
<dbReference type="OrthoDB" id="9447832at2759"/>
<feature type="domain" description="Chemokine interleukin-8-like" evidence="3">
    <location>
        <begin position="23"/>
        <end position="80"/>
    </location>
</feature>
<dbReference type="Ensembl" id="ENSSFOT00015022082.2">
    <property type="protein sequence ID" value="ENSSFOP00015021839.2"/>
    <property type="gene ID" value="ENSSFOG00015014071.2"/>
</dbReference>
<dbReference type="GO" id="GO:0005615">
    <property type="term" value="C:extracellular space"/>
    <property type="evidence" value="ECO:0007669"/>
    <property type="project" value="UniProtKB-KW"/>
</dbReference>
<evidence type="ECO:0000256" key="1">
    <source>
        <dbReference type="ARBA" id="ARBA00022514"/>
    </source>
</evidence>
<organism evidence="4 5">
    <name type="scientific">Scleropages formosus</name>
    <name type="common">Asian bonytongue</name>
    <name type="synonym">Osteoglossum formosum</name>
    <dbReference type="NCBI Taxonomy" id="113540"/>
    <lineage>
        <taxon>Eukaryota</taxon>
        <taxon>Metazoa</taxon>
        <taxon>Chordata</taxon>
        <taxon>Craniata</taxon>
        <taxon>Vertebrata</taxon>
        <taxon>Euteleostomi</taxon>
        <taxon>Actinopterygii</taxon>
        <taxon>Neopterygii</taxon>
        <taxon>Teleostei</taxon>
        <taxon>Osteoglossocephala</taxon>
        <taxon>Osteoglossomorpha</taxon>
        <taxon>Osteoglossiformes</taxon>
        <taxon>Osteoglossidae</taxon>
        <taxon>Scleropages</taxon>
    </lineage>
</organism>
<dbReference type="Pfam" id="PF00048">
    <property type="entry name" value="IL8"/>
    <property type="match status" value="1"/>
</dbReference>
<dbReference type="InterPro" id="IPR001811">
    <property type="entry name" value="Chemokine_IL8-like_dom"/>
</dbReference>
<reference evidence="4" key="3">
    <citation type="submission" date="2025-09" db="UniProtKB">
        <authorList>
            <consortium name="Ensembl"/>
        </authorList>
    </citation>
    <scope>IDENTIFICATION</scope>
</reference>
<dbReference type="GO" id="GO:0008009">
    <property type="term" value="F:chemokine activity"/>
    <property type="evidence" value="ECO:0007669"/>
    <property type="project" value="InterPro"/>
</dbReference>
<dbReference type="CDD" id="cd00272">
    <property type="entry name" value="Chemokine_CC"/>
    <property type="match status" value="1"/>
</dbReference>
<keyword evidence="5" id="KW-1185">Reference proteome</keyword>
<dbReference type="InterPro" id="IPR036048">
    <property type="entry name" value="Interleukin_8-like_sf"/>
</dbReference>
<evidence type="ECO:0000259" key="3">
    <source>
        <dbReference type="SMART" id="SM00199"/>
    </source>
</evidence>
<dbReference type="PANTHER" id="PTHR12015:SF108">
    <property type="entry name" value="C-C MOTIF CHEMOKINE 20"/>
    <property type="match status" value="1"/>
</dbReference>
<dbReference type="GO" id="GO:0006955">
    <property type="term" value="P:immune response"/>
    <property type="evidence" value="ECO:0007669"/>
    <property type="project" value="InterPro"/>
</dbReference>
<keyword evidence="2" id="KW-0732">Signal</keyword>
<sequence length="84" mass="9449">WCSACVSLSLSSLRCFHCHFLEAGVCCFELFKSRVPAKSVLSVQETDERCLLRAVILHTVKKQICAHPSLPWVQTIMKKVKTTA</sequence>
<feature type="chain" id="PRO_5034390133" description="Chemokine interleukin-8-like domain-containing protein" evidence="2">
    <location>
        <begin position="19"/>
        <end position="84"/>
    </location>
</feature>
<evidence type="ECO:0000313" key="4">
    <source>
        <dbReference type="Ensembl" id="ENSSFOP00015021839.2"/>
    </source>
</evidence>
<dbReference type="Gene3D" id="2.40.50.40">
    <property type="match status" value="1"/>
</dbReference>
<evidence type="ECO:0000313" key="5">
    <source>
        <dbReference type="Proteomes" id="UP000694397"/>
    </source>
</evidence>
<dbReference type="SMART" id="SM00199">
    <property type="entry name" value="SCY"/>
    <property type="match status" value="1"/>
</dbReference>
<dbReference type="Proteomes" id="UP000694397">
    <property type="component" value="Chromosome 1"/>
</dbReference>
<accession>A0A8C9S026</accession>
<dbReference type="SUPFAM" id="SSF54117">
    <property type="entry name" value="Interleukin 8-like chemokines"/>
    <property type="match status" value="1"/>
</dbReference>
<dbReference type="PANTHER" id="PTHR12015">
    <property type="entry name" value="SMALL INDUCIBLE CYTOKINE A"/>
    <property type="match status" value="1"/>
</dbReference>